<dbReference type="InterPro" id="IPR036388">
    <property type="entry name" value="WH-like_DNA-bd_sf"/>
</dbReference>
<feature type="binding site" evidence="8">
    <location>
        <position position="328"/>
    </location>
    <ligand>
        <name>a divalent metal cation</name>
        <dbReference type="ChEBI" id="CHEBI:60240"/>
        <label>2</label>
        <note>catalytic</note>
    </ligand>
</feature>
<proteinExistence type="inferred from homology"/>
<feature type="binding site" evidence="8">
    <location>
        <position position="422"/>
    </location>
    <ligand>
        <name>a divalent metal cation</name>
        <dbReference type="ChEBI" id="CHEBI:60240"/>
        <label>2</label>
        <note>catalytic</note>
    </ligand>
</feature>
<comment type="caution">
    <text evidence="12">The sequence shown here is derived from an EMBL/GenBank/DDBJ whole genome shotgun (WGS) entry which is preliminary data.</text>
</comment>
<dbReference type="PRINTS" id="PR00599">
    <property type="entry name" value="MAPEPTIDASE"/>
</dbReference>
<dbReference type="Gene3D" id="3.90.230.10">
    <property type="entry name" value="Creatinase/methionine aminopeptidase superfamily"/>
    <property type="match status" value="1"/>
</dbReference>
<dbReference type="Gene3D" id="1.10.10.10">
    <property type="entry name" value="Winged helix-like DNA-binding domain superfamily/Winged helix DNA-binding domain"/>
    <property type="match status" value="1"/>
</dbReference>
<dbReference type="SUPFAM" id="SSF55920">
    <property type="entry name" value="Creatinase/aminopeptidase"/>
    <property type="match status" value="1"/>
</dbReference>
<evidence type="ECO:0000256" key="8">
    <source>
        <dbReference type="HAMAP-Rule" id="MF_03175"/>
    </source>
</evidence>
<comment type="cofactor">
    <cofactor evidence="8">
        <name>Co(2+)</name>
        <dbReference type="ChEBI" id="CHEBI:48828"/>
    </cofactor>
    <cofactor evidence="8">
        <name>Zn(2+)</name>
        <dbReference type="ChEBI" id="CHEBI:29105"/>
    </cofactor>
    <cofactor evidence="8">
        <name>Mn(2+)</name>
        <dbReference type="ChEBI" id="CHEBI:29035"/>
    </cofactor>
    <cofactor evidence="8">
        <name>Fe(2+)</name>
        <dbReference type="ChEBI" id="CHEBI:29033"/>
    </cofactor>
    <text evidence="8">Binds 2 divalent metal cations per subunit. Has a high-affinity and a low affinity metal-binding site. The true nature of the physiological cofactor is under debate. The enzyme is active with cobalt, zinc, manganese or divalent iron ions. Most likely, methionine aminopeptidases function as mononuclear Fe(2+)-metalloproteases under physiological conditions, and the catalytically relevant metal-binding site has been assigned to the histidine-containing high-affinity site.</text>
</comment>
<feature type="compositionally biased region" description="Acidic residues" evidence="10">
    <location>
        <begin position="16"/>
        <end position="26"/>
    </location>
</feature>
<feature type="binding site" evidence="8">
    <location>
        <position position="295"/>
    </location>
    <ligand>
        <name>a divalent metal cation</name>
        <dbReference type="ChEBI" id="CHEBI:60240"/>
        <label>2</label>
        <note>catalytic</note>
    </ligand>
</feature>
<dbReference type="GO" id="GO:0070006">
    <property type="term" value="F:metalloaminopeptidase activity"/>
    <property type="evidence" value="ECO:0007669"/>
    <property type="project" value="UniProtKB-UniRule"/>
</dbReference>
<feature type="binding site" evidence="8">
    <location>
        <position position="195"/>
    </location>
    <ligand>
        <name>substrate</name>
    </ligand>
</feature>
<keyword evidence="8" id="KW-0963">Cytoplasm</keyword>
<evidence type="ECO:0000256" key="3">
    <source>
        <dbReference type="ARBA" id="ARBA00001954"/>
    </source>
</evidence>
<dbReference type="GO" id="GO:0046872">
    <property type="term" value="F:metal ion binding"/>
    <property type="evidence" value="ECO:0007669"/>
    <property type="project" value="UniProtKB-UniRule"/>
</dbReference>
<dbReference type="EC" id="3.4.11.18" evidence="8"/>
<evidence type="ECO:0000256" key="6">
    <source>
        <dbReference type="ARBA" id="ARBA00022723"/>
    </source>
</evidence>
<evidence type="ECO:0000313" key="13">
    <source>
        <dbReference type="Proteomes" id="UP001344447"/>
    </source>
</evidence>
<dbReference type="EMBL" id="JAVFKY010000005">
    <property type="protein sequence ID" value="KAK5575510.1"/>
    <property type="molecule type" value="Genomic_DNA"/>
</dbReference>
<comment type="cofactor">
    <cofactor evidence="2">
        <name>Mn(2+)</name>
        <dbReference type="ChEBI" id="CHEBI:29035"/>
    </cofactor>
</comment>
<dbReference type="GO" id="GO:0006508">
    <property type="term" value="P:proteolysis"/>
    <property type="evidence" value="ECO:0007669"/>
    <property type="project" value="UniProtKB-KW"/>
</dbReference>
<dbReference type="AlphaFoldDB" id="A0AAN7YWF3"/>
<feature type="binding site" evidence="8">
    <location>
        <position position="226"/>
    </location>
    <ligand>
        <name>a divalent metal cation</name>
        <dbReference type="ChEBI" id="CHEBI:60240"/>
        <label>2</label>
        <note>catalytic</note>
    </ligand>
</feature>
<dbReference type="PANTHER" id="PTHR45777:SF2">
    <property type="entry name" value="METHIONINE AMINOPEPTIDASE 2"/>
    <property type="match status" value="1"/>
</dbReference>
<keyword evidence="6 8" id="KW-0479">Metal-binding</keyword>
<feature type="compositionally biased region" description="Basic residues" evidence="10">
    <location>
        <begin position="47"/>
        <end position="58"/>
    </location>
</feature>
<dbReference type="PANTHER" id="PTHR45777">
    <property type="entry name" value="METHIONINE AMINOPEPTIDASE 2"/>
    <property type="match status" value="1"/>
</dbReference>
<feature type="region of interest" description="Disordered" evidence="10">
    <location>
        <begin position="1"/>
        <end position="65"/>
    </location>
</feature>
<feature type="binding site" evidence="8">
    <location>
        <position position="215"/>
    </location>
    <ligand>
        <name>a divalent metal cation</name>
        <dbReference type="ChEBI" id="CHEBI:60240"/>
        <label>1</label>
    </ligand>
</feature>
<dbReference type="InterPro" id="IPR018349">
    <property type="entry name" value="Pept_M24A_MAP2_BS"/>
</dbReference>
<dbReference type="NCBIfam" id="TIGR00501">
    <property type="entry name" value="met_pdase_II"/>
    <property type="match status" value="1"/>
</dbReference>
<evidence type="ECO:0000256" key="7">
    <source>
        <dbReference type="ARBA" id="ARBA00022801"/>
    </source>
</evidence>
<dbReference type="InterPro" id="IPR000994">
    <property type="entry name" value="Pept_M24"/>
</dbReference>
<accession>A0AAN7YWF3</accession>
<dbReference type="PROSITE" id="PS01202">
    <property type="entry name" value="MAP_2"/>
    <property type="match status" value="1"/>
</dbReference>
<evidence type="ECO:0000256" key="10">
    <source>
        <dbReference type="SAM" id="MobiDB-lite"/>
    </source>
</evidence>
<comment type="function">
    <text evidence="8 9">Cotranslationally removes the N-terminal methionine from nascent proteins. The N-terminal methionine is often cleaved when the second residue in the primary sequence is small and uncharged (Met-Ala-, Cys, Gly, Pro, Ser, Thr, or Val).</text>
</comment>
<dbReference type="InterPro" id="IPR036005">
    <property type="entry name" value="Creatinase/aminopeptidase-like"/>
</dbReference>
<evidence type="ECO:0000256" key="9">
    <source>
        <dbReference type="RuleBase" id="RU003653"/>
    </source>
</evidence>
<dbReference type="SUPFAM" id="SSF46785">
    <property type="entry name" value="Winged helix' DNA-binding domain"/>
    <property type="match status" value="1"/>
</dbReference>
<feature type="binding site" evidence="8">
    <location>
        <position position="226"/>
    </location>
    <ligand>
        <name>a divalent metal cation</name>
        <dbReference type="ChEBI" id="CHEBI:60240"/>
        <label>1</label>
    </ligand>
</feature>
<dbReference type="CDD" id="cd01088">
    <property type="entry name" value="MetAP2"/>
    <property type="match status" value="1"/>
</dbReference>
<dbReference type="GO" id="GO:0004239">
    <property type="term" value="F:initiator methionyl aminopeptidase activity"/>
    <property type="evidence" value="ECO:0007669"/>
    <property type="project" value="UniProtKB-UniRule"/>
</dbReference>
<dbReference type="HAMAP" id="MF_03175">
    <property type="entry name" value="MetAP_2_euk"/>
    <property type="match status" value="1"/>
</dbReference>
<gene>
    <name evidence="12" type="ORF">RB653_006643</name>
</gene>
<evidence type="ECO:0000256" key="2">
    <source>
        <dbReference type="ARBA" id="ARBA00001936"/>
    </source>
</evidence>
<sequence>MSEIQPKTEVPPKTVEEEESGDEEEENTTKVTTEGGNPVAGGEGAAKKKKKKNKKKKAAAAPVASAADIIDSKPIPSGLVQTNPPTIPVSKQFSNGVYPMGEIQEYRDNNSYRTTSEEKRLEERIHANIYNDVRRAAEVHRQVRKYVQGIVKPGLGLTELVESLENASRTLIEADGLKAGIAFPTGVSLNHIAAHFTPNTGDKTVLKKDDVLKIDFGTHVNGYIIDCAFTVTFDDKYDKLKEAVREATNTGIYHAGIDARLGEIGAAIQEVMESHEIELNGKTYPIRSIRNLNGHSIRPYVIHGGKTVPIVKGGEMTRMEEGEFYAIETFGSTGRAQVIEDLECSHYMKTDQGQTTVRLPRAKQLLQYINKNYDTLCFCRRWLDKAGEDKHILALNNLCDLGIIQRHAPLVDSKGSYVAQYEHTLLLKPTAKEVLSRGDDY</sequence>
<dbReference type="Pfam" id="PF00557">
    <property type="entry name" value="Peptidase_M24"/>
    <property type="match status" value="1"/>
</dbReference>
<organism evidence="12 13">
    <name type="scientific">Dictyostelium firmibasis</name>
    <dbReference type="NCBI Taxonomy" id="79012"/>
    <lineage>
        <taxon>Eukaryota</taxon>
        <taxon>Amoebozoa</taxon>
        <taxon>Evosea</taxon>
        <taxon>Eumycetozoa</taxon>
        <taxon>Dictyostelia</taxon>
        <taxon>Dictyosteliales</taxon>
        <taxon>Dictyosteliaceae</taxon>
        <taxon>Dictyostelium</taxon>
    </lineage>
</organism>
<comment type="catalytic activity">
    <reaction evidence="1 8 9">
        <text>Release of N-terminal amino acids, preferentially methionine, from peptides and arylamides.</text>
        <dbReference type="EC" id="3.4.11.18"/>
    </reaction>
</comment>
<evidence type="ECO:0000256" key="4">
    <source>
        <dbReference type="ARBA" id="ARBA00022438"/>
    </source>
</evidence>
<comment type="subcellular location">
    <subcellularLocation>
        <location evidence="8">Cytoplasm</location>
    </subcellularLocation>
</comment>
<keyword evidence="7 8" id="KW-0378">Hydrolase</keyword>
<evidence type="ECO:0000313" key="12">
    <source>
        <dbReference type="EMBL" id="KAK5575510.1"/>
    </source>
</evidence>
<reference evidence="12 13" key="1">
    <citation type="submission" date="2023-11" db="EMBL/GenBank/DDBJ databases">
        <title>Dfirmibasis_genome.</title>
        <authorList>
            <person name="Edelbroek B."/>
            <person name="Kjellin J."/>
            <person name="Jerlstrom-Hultqvist J."/>
            <person name="Soderbom F."/>
        </authorList>
    </citation>
    <scope>NUCLEOTIDE SEQUENCE [LARGE SCALE GENOMIC DNA]</scope>
    <source>
        <strain evidence="12 13">TNS-C-14</strain>
    </source>
</reference>
<keyword evidence="5 8" id="KW-0645">Protease</keyword>
<evidence type="ECO:0000256" key="1">
    <source>
        <dbReference type="ARBA" id="ARBA00000294"/>
    </source>
</evidence>
<dbReference type="GO" id="GO:0005737">
    <property type="term" value="C:cytoplasm"/>
    <property type="evidence" value="ECO:0007669"/>
    <property type="project" value="UniProtKB-SubCell"/>
</dbReference>
<feature type="binding site" evidence="8">
    <location>
        <position position="422"/>
    </location>
    <ligand>
        <name>a divalent metal cation</name>
        <dbReference type="ChEBI" id="CHEBI:60240"/>
        <label>1</label>
    </ligand>
</feature>
<comment type="similarity">
    <text evidence="8">Belongs to the peptidase M24A family. Methionine aminopeptidase eukaryotic type 2 subfamily.</text>
</comment>
<comment type="cofactor">
    <cofactor evidence="3">
        <name>Fe(2+)</name>
        <dbReference type="ChEBI" id="CHEBI:29033"/>
    </cofactor>
</comment>
<dbReference type="InterPro" id="IPR036390">
    <property type="entry name" value="WH_DNA-bd_sf"/>
</dbReference>
<keyword evidence="4 8" id="KW-0031">Aminopeptidase</keyword>
<dbReference type="InterPro" id="IPR001714">
    <property type="entry name" value="Pept_M24_MAP"/>
</dbReference>
<keyword evidence="13" id="KW-1185">Reference proteome</keyword>
<dbReference type="Proteomes" id="UP001344447">
    <property type="component" value="Unassembled WGS sequence"/>
</dbReference>
<feature type="binding site" evidence="8">
    <location>
        <position position="303"/>
    </location>
    <ligand>
        <name>substrate</name>
    </ligand>
</feature>
<name>A0AAN7YWF3_9MYCE</name>
<dbReference type="InterPro" id="IPR002468">
    <property type="entry name" value="Pept_M24A_MAP2"/>
</dbReference>
<evidence type="ECO:0000259" key="11">
    <source>
        <dbReference type="Pfam" id="PF00557"/>
    </source>
</evidence>
<dbReference type="InterPro" id="IPR050247">
    <property type="entry name" value="Met_Aminopeptidase_Type2"/>
</dbReference>
<evidence type="ECO:0000256" key="5">
    <source>
        <dbReference type="ARBA" id="ARBA00022670"/>
    </source>
</evidence>
<protein>
    <recommendedName>
        <fullName evidence="8">Methionine aminopeptidase 2</fullName>
        <shortName evidence="8">MAP 2</shortName>
        <shortName evidence="8">MetAP 2</shortName>
        <ecNumber evidence="8">3.4.11.18</ecNumber>
    </recommendedName>
    <alternativeName>
        <fullName evidence="8">Peptidase M</fullName>
    </alternativeName>
</protein>
<feature type="domain" description="Peptidase M24" evidence="11">
    <location>
        <begin position="133"/>
        <end position="329"/>
    </location>
</feature>